<reference evidence="2 3" key="1">
    <citation type="submission" date="2020-08" db="EMBL/GenBank/DDBJ databases">
        <title>Genomic Encyclopedia of Type Strains, Phase IV (KMG-IV): sequencing the most valuable type-strain genomes for metagenomic binning, comparative biology and taxonomic classification.</title>
        <authorList>
            <person name="Goeker M."/>
        </authorList>
    </citation>
    <scope>NUCLEOTIDE SEQUENCE [LARGE SCALE GENOMIC DNA]</scope>
    <source>
        <strain evidence="2 3">DSM 23240</strain>
    </source>
</reference>
<protein>
    <submittedName>
        <fullName evidence="2">Copper chaperone</fullName>
    </submittedName>
</protein>
<gene>
    <name evidence="2" type="ORF">HNR39_001262</name>
</gene>
<dbReference type="SUPFAM" id="SSF55008">
    <property type="entry name" value="HMA, heavy metal-associated domain"/>
    <property type="match status" value="1"/>
</dbReference>
<name>A0A840RNZ8_9BURK</name>
<evidence type="ECO:0000313" key="3">
    <source>
        <dbReference type="Proteomes" id="UP000571084"/>
    </source>
</evidence>
<sequence length="65" mass="7159">MIEFNVPEMHCGACVNRITKAIIASDPGATVETKIPERKVMIESRLNVDRLIAVMQEAGYSAARI</sequence>
<dbReference type="Gene3D" id="3.30.70.100">
    <property type="match status" value="1"/>
</dbReference>
<accession>A0A840RNZ8</accession>
<dbReference type="Proteomes" id="UP000571084">
    <property type="component" value="Unassembled WGS sequence"/>
</dbReference>
<dbReference type="GO" id="GO:0046872">
    <property type="term" value="F:metal ion binding"/>
    <property type="evidence" value="ECO:0007669"/>
    <property type="project" value="InterPro"/>
</dbReference>
<dbReference type="InterPro" id="IPR006121">
    <property type="entry name" value="HMA_dom"/>
</dbReference>
<feature type="domain" description="HMA" evidence="1">
    <location>
        <begin position="4"/>
        <end position="61"/>
    </location>
</feature>
<dbReference type="Pfam" id="PF00403">
    <property type="entry name" value="HMA"/>
    <property type="match status" value="1"/>
</dbReference>
<dbReference type="AlphaFoldDB" id="A0A840RNZ8"/>
<evidence type="ECO:0000259" key="1">
    <source>
        <dbReference type="Pfam" id="PF00403"/>
    </source>
</evidence>
<comment type="caution">
    <text evidence="2">The sequence shown here is derived from an EMBL/GenBank/DDBJ whole genome shotgun (WGS) entry which is preliminary data.</text>
</comment>
<dbReference type="CDD" id="cd00371">
    <property type="entry name" value="HMA"/>
    <property type="match status" value="1"/>
</dbReference>
<organism evidence="2 3">
    <name type="scientific">Glaciimonas immobilis</name>
    <dbReference type="NCBI Taxonomy" id="728004"/>
    <lineage>
        <taxon>Bacteria</taxon>
        <taxon>Pseudomonadati</taxon>
        <taxon>Pseudomonadota</taxon>
        <taxon>Betaproteobacteria</taxon>
        <taxon>Burkholderiales</taxon>
        <taxon>Oxalobacteraceae</taxon>
        <taxon>Glaciimonas</taxon>
    </lineage>
</organism>
<keyword evidence="3" id="KW-1185">Reference proteome</keyword>
<dbReference type="RefSeq" id="WP_209216704.1">
    <property type="nucleotide sequence ID" value="NZ_JAAOZT010000006.1"/>
</dbReference>
<dbReference type="InterPro" id="IPR036163">
    <property type="entry name" value="HMA_dom_sf"/>
</dbReference>
<dbReference type="EMBL" id="JACHHQ010000002">
    <property type="protein sequence ID" value="MBB5199435.1"/>
    <property type="molecule type" value="Genomic_DNA"/>
</dbReference>
<proteinExistence type="predicted"/>
<evidence type="ECO:0000313" key="2">
    <source>
        <dbReference type="EMBL" id="MBB5199435.1"/>
    </source>
</evidence>